<organism evidence="2 3">
    <name type="scientific">Caballeronia arationis</name>
    <dbReference type="NCBI Taxonomy" id="1777142"/>
    <lineage>
        <taxon>Bacteria</taxon>
        <taxon>Pseudomonadati</taxon>
        <taxon>Pseudomonadota</taxon>
        <taxon>Betaproteobacteria</taxon>
        <taxon>Burkholderiales</taxon>
        <taxon>Burkholderiaceae</taxon>
        <taxon>Caballeronia</taxon>
    </lineage>
</organism>
<dbReference type="InterPro" id="IPR001387">
    <property type="entry name" value="Cro/C1-type_HTH"/>
</dbReference>
<dbReference type="Gene3D" id="1.10.260.40">
    <property type="entry name" value="lambda repressor-like DNA-binding domains"/>
    <property type="match status" value="1"/>
</dbReference>
<dbReference type="SUPFAM" id="SSF47413">
    <property type="entry name" value="lambda repressor-like DNA-binding domains"/>
    <property type="match status" value="1"/>
</dbReference>
<dbReference type="AlphaFoldDB" id="A0A7Z7N347"/>
<sequence length="120" mass="13420">MDFGTYIRGRREALAAERIRDGVPEFSLRGVARKLGIEASHLSKVELGKVQPGDLMIAKLAEILGEDFDTLMLLAGRVSPELQQVVGARPKLFAELIRELRNAPDKAILRLVREVRDGQW</sequence>
<dbReference type="RefSeq" id="WP_097190087.1">
    <property type="nucleotide sequence ID" value="NZ_OCSU01000002.1"/>
</dbReference>
<evidence type="ECO:0000313" key="3">
    <source>
        <dbReference type="Proteomes" id="UP000219522"/>
    </source>
</evidence>
<dbReference type="GO" id="GO:0003677">
    <property type="term" value="F:DNA binding"/>
    <property type="evidence" value="ECO:0007669"/>
    <property type="project" value="InterPro"/>
</dbReference>
<dbReference type="InterPro" id="IPR010982">
    <property type="entry name" value="Lambda_DNA-bd_dom_sf"/>
</dbReference>
<dbReference type="SMART" id="SM00530">
    <property type="entry name" value="HTH_XRE"/>
    <property type="match status" value="1"/>
</dbReference>
<dbReference type="PROSITE" id="PS50943">
    <property type="entry name" value="HTH_CROC1"/>
    <property type="match status" value="1"/>
</dbReference>
<dbReference type="Pfam" id="PF01381">
    <property type="entry name" value="HTH_3"/>
    <property type="match status" value="1"/>
</dbReference>
<evidence type="ECO:0000259" key="1">
    <source>
        <dbReference type="PROSITE" id="PS50943"/>
    </source>
</evidence>
<proteinExistence type="predicted"/>
<dbReference type="Proteomes" id="UP000219522">
    <property type="component" value="Unassembled WGS sequence"/>
</dbReference>
<keyword evidence="3" id="KW-1185">Reference proteome</keyword>
<gene>
    <name evidence="2" type="ORF">SAMN05446927_3817</name>
</gene>
<dbReference type="CDD" id="cd00093">
    <property type="entry name" value="HTH_XRE"/>
    <property type="match status" value="1"/>
</dbReference>
<dbReference type="EMBL" id="OCSU01000002">
    <property type="protein sequence ID" value="SOE80589.1"/>
    <property type="molecule type" value="Genomic_DNA"/>
</dbReference>
<name>A0A7Z7N347_9BURK</name>
<evidence type="ECO:0000313" key="2">
    <source>
        <dbReference type="EMBL" id="SOE80589.1"/>
    </source>
</evidence>
<comment type="caution">
    <text evidence="2">The sequence shown here is derived from an EMBL/GenBank/DDBJ whole genome shotgun (WGS) entry which is preliminary data.</text>
</comment>
<reference evidence="2 3" key="1">
    <citation type="submission" date="2017-09" db="EMBL/GenBank/DDBJ databases">
        <authorList>
            <person name="Varghese N."/>
            <person name="Submissions S."/>
        </authorList>
    </citation>
    <scope>NUCLEOTIDE SEQUENCE [LARGE SCALE GENOMIC DNA]</scope>
    <source>
        <strain evidence="2 3">OK806</strain>
    </source>
</reference>
<accession>A0A7Z7N347</accession>
<feature type="domain" description="HTH cro/C1-type" evidence="1">
    <location>
        <begin position="27"/>
        <end position="71"/>
    </location>
</feature>
<protein>
    <submittedName>
        <fullName evidence="2">Helix-turn-helix</fullName>
    </submittedName>
</protein>